<organism evidence="13 14">
    <name type="scientific">Ruminiclostridium cellobioparum subsp. termitidis CT1112</name>
    <dbReference type="NCBI Taxonomy" id="1195236"/>
    <lineage>
        <taxon>Bacteria</taxon>
        <taxon>Bacillati</taxon>
        <taxon>Bacillota</taxon>
        <taxon>Clostridia</taxon>
        <taxon>Eubacteriales</taxon>
        <taxon>Oscillospiraceae</taxon>
        <taxon>Ruminiclostridium</taxon>
    </lineage>
</organism>
<name>S0FT17_RUMCE</name>
<keyword evidence="14" id="KW-1185">Reference proteome</keyword>
<evidence type="ECO:0000256" key="1">
    <source>
        <dbReference type="ARBA" id="ARBA00004141"/>
    </source>
</evidence>
<accession>S0FT17</accession>
<dbReference type="PANTHER" id="PTHR43562:SF3">
    <property type="entry name" value="SODIUM ION_PROTON EXCHANGER (EUROFUNG)"/>
    <property type="match status" value="1"/>
</dbReference>
<dbReference type="EMBL" id="AORV01000035">
    <property type="protein sequence ID" value="EMS71663.1"/>
    <property type="molecule type" value="Genomic_DNA"/>
</dbReference>
<protein>
    <submittedName>
        <fullName evidence="13">Sodium/hydrogen exchanger</fullName>
    </submittedName>
</protein>
<evidence type="ECO:0000256" key="8">
    <source>
        <dbReference type="ARBA" id="ARBA00023065"/>
    </source>
</evidence>
<feature type="transmembrane region" description="Helical" evidence="11">
    <location>
        <begin position="298"/>
        <end position="321"/>
    </location>
</feature>
<comment type="subcellular location">
    <subcellularLocation>
        <location evidence="1">Membrane</location>
        <topology evidence="1">Multi-pass membrane protein</topology>
    </subcellularLocation>
</comment>
<gene>
    <name evidence="13" type="ORF">CTER_2443</name>
</gene>
<keyword evidence="3" id="KW-0813">Transport</keyword>
<dbReference type="Proteomes" id="UP000014155">
    <property type="component" value="Unassembled WGS sequence"/>
</dbReference>
<feature type="transmembrane region" description="Helical" evidence="11">
    <location>
        <begin position="226"/>
        <end position="251"/>
    </location>
</feature>
<feature type="transmembrane region" description="Helical" evidence="11">
    <location>
        <begin position="30"/>
        <end position="48"/>
    </location>
</feature>
<evidence type="ECO:0000256" key="2">
    <source>
        <dbReference type="ARBA" id="ARBA00005551"/>
    </source>
</evidence>
<evidence type="ECO:0000256" key="11">
    <source>
        <dbReference type="SAM" id="Phobius"/>
    </source>
</evidence>
<evidence type="ECO:0000259" key="12">
    <source>
        <dbReference type="Pfam" id="PF00999"/>
    </source>
</evidence>
<keyword evidence="9 11" id="KW-0472">Membrane</keyword>
<dbReference type="GO" id="GO:0015297">
    <property type="term" value="F:antiporter activity"/>
    <property type="evidence" value="ECO:0007669"/>
    <property type="project" value="UniProtKB-KW"/>
</dbReference>
<dbReference type="GO" id="GO:1902600">
    <property type="term" value="P:proton transmembrane transport"/>
    <property type="evidence" value="ECO:0007669"/>
    <property type="project" value="InterPro"/>
</dbReference>
<keyword evidence="10" id="KW-0739">Sodium transport</keyword>
<evidence type="ECO:0000313" key="14">
    <source>
        <dbReference type="Proteomes" id="UP000014155"/>
    </source>
</evidence>
<dbReference type="AlphaFoldDB" id="S0FT17"/>
<evidence type="ECO:0000256" key="10">
    <source>
        <dbReference type="ARBA" id="ARBA00023201"/>
    </source>
</evidence>
<keyword evidence="4" id="KW-0050">Antiport</keyword>
<sequence>MEKILLEIALILIFTKIGGLVSRKFKMPEVLGALVAGVILGPAVLSLVEYTENIKLLSELGVIMLMFLAGLETNVDELKKAGKTSFVIALSGVIIPLVLGTAAAYLFFTNFWENLFVGVILTATSVSISVETLTELGKLNTKAGVNILGAAVIDDVLGLILISIVLAVSQTLGSGASGSSAAISLILTFAKIIAFCLISVIMIAVVPKFINKISFGSRHKRDLLPYSIAMALLLAFISEILGIAAITGAYICGLTLSQFIHKEYIEKNVKAISSGFLSLIFFASVGIAADIKGLDAEVILITLVMFAIAVIGKLFGCGGAARLFKISKRESLQIGVGMISRGEVAIITANIGMQNHIISEEIYIPTLIVVILTTVITPALLKIVFNSKKNPKESVA</sequence>
<feature type="domain" description="Cation/H+ exchanger transmembrane" evidence="12">
    <location>
        <begin position="13"/>
        <end position="381"/>
    </location>
</feature>
<evidence type="ECO:0000313" key="13">
    <source>
        <dbReference type="EMBL" id="EMS71663.1"/>
    </source>
</evidence>
<feature type="transmembrane region" description="Helical" evidence="11">
    <location>
        <begin position="6"/>
        <end position="23"/>
    </location>
</feature>
<keyword evidence="6 11" id="KW-1133">Transmembrane helix</keyword>
<feature type="transmembrane region" description="Helical" evidence="11">
    <location>
        <begin position="181"/>
        <end position="206"/>
    </location>
</feature>
<dbReference type="InterPro" id="IPR038770">
    <property type="entry name" value="Na+/solute_symporter_sf"/>
</dbReference>
<evidence type="ECO:0000256" key="9">
    <source>
        <dbReference type="ARBA" id="ARBA00023136"/>
    </source>
</evidence>
<feature type="transmembrane region" description="Helical" evidence="11">
    <location>
        <begin position="86"/>
        <end position="108"/>
    </location>
</feature>
<feature type="transmembrane region" description="Helical" evidence="11">
    <location>
        <begin position="145"/>
        <end position="169"/>
    </location>
</feature>
<evidence type="ECO:0000256" key="3">
    <source>
        <dbReference type="ARBA" id="ARBA00022448"/>
    </source>
</evidence>
<proteinExistence type="inferred from homology"/>
<keyword evidence="8" id="KW-0406">Ion transport</keyword>
<dbReference type="RefSeq" id="WP_004626029.1">
    <property type="nucleotide sequence ID" value="NZ_AORV01000035.1"/>
</dbReference>
<comment type="caution">
    <text evidence="13">The sequence shown here is derived from an EMBL/GenBank/DDBJ whole genome shotgun (WGS) entry which is preliminary data.</text>
</comment>
<dbReference type="PANTHER" id="PTHR43562">
    <property type="entry name" value="NAPA-TYPE SODIUM/HYDROGEN ANTIPORTER"/>
    <property type="match status" value="1"/>
</dbReference>
<evidence type="ECO:0000256" key="7">
    <source>
        <dbReference type="ARBA" id="ARBA00023053"/>
    </source>
</evidence>
<evidence type="ECO:0000256" key="6">
    <source>
        <dbReference type="ARBA" id="ARBA00022989"/>
    </source>
</evidence>
<dbReference type="InterPro" id="IPR006153">
    <property type="entry name" value="Cation/H_exchanger_TM"/>
</dbReference>
<feature type="transmembrane region" description="Helical" evidence="11">
    <location>
        <begin position="114"/>
        <end position="133"/>
    </location>
</feature>
<dbReference type="eggNOG" id="COG0475">
    <property type="taxonomic scope" value="Bacteria"/>
</dbReference>
<evidence type="ECO:0000256" key="5">
    <source>
        <dbReference type="ARBA" id="ARBA00022692"/>
    </source>
</evidence>
<evidence type="ECO:0000256" key="4">
    <source>
        <dbReference type="ARBA" id="ARBA00022449"/>
    </source>
</evidence>
<dbReference type="Gene3D" id="1.20.1530.20">
    <property type="match status" value="1"/>
</dbReference>
<dbReference type="STRING" id="1195236.CTER_2443"/>
<keyword evidence="7" id="KW-0915">Sodium</keyword>
<feature type="transmembrane region" description="Helical" evidence="11">
    <location>
        <begin position="362"/>
        <end position="385"/>
    </location>
</feature>
<dbReference type="GO" id="GO:0006814">
    <property type="term" value="P:sodium ion transport"/>
    <property type="evidence" value="ECO:0007669"/>
    <property type="project" value="UniProtKB-KW"/>
</dbReference>
<feature type="transmembrane region" description="Helical" evidence="11">
    <location>
        <begin position="271"/>
        <end position="291"/>
    </location>
</feature>
<dbReference type="Pfam" id="PF00999">
    <property type="entry name" value="Na_H_Exchanger"/>
    <property type="match status" value="1"/>
</dbReference>
<dbReference type="GO" id="GO:0016020">
    <property type="term" value="C:membrane"/>
    <property type="evidence" value="ECO:0007669"/>
    <property type="project" value="UniProtKB-SubCell"/>
</dbReference>
<dbReference type="PATRIC" id="fig|1195236.3.peg.2758"/>
<keyword evidence="5 11" id="KW-0812">Transmembrane</keyword>
<comment type="similarity">
    <text evidence="2">Belongs to the monovalent cation:proton antiporter 2 (CPA2) transporter (TC 2.A.37) family.</text>
</comment>
<reference evidence="13 14" key="1">
    <citation type="journal article" date="2013" name="Genome Announc.">
        <title>Draft Genome Sequence of the Cellulolytic, Mesophilic, Anaerobic Bacterium Clostridium termitidis Strain CT1112 (DSM 5398).</title>
        <authorList>
            <person name="Lal S."/>
            <person name="Ramachandran U."/>
            <person name="Zhang X."/>
            <person name="Munir R."/>
            <person name="Sparling R."/>
            <person name="Levin D.B."/>
        </authorList>
    </citation>
    <scope>NUCLEOTIDE SEQUENCE [LARGE SCALE GENOMIC DNA]</scope>
    <source>
        <strain evidence="13 14">CT1112</strain>
    </source>
</reference>